<sequence>MAFTARLYILLAIAVPILALPVFGTFRLPILATTDDLPEEYPIDEPQREDTRTLDEIINTIQQDECPPFGHIDNSFNVTVLGTTAPKIGGCAFMAPRNLRWRPSFNLWLGSPETGGGKCGDKSKYNKSLLLQHDGDG</sequence>
<reference evidence="1 2" key="1">
    <citation type="submission" date="2023-01" db="EMBL/GenBank/DDBJ databases">
        <authorList>
            <person name="Whitehead M."/>
        </authorList>
    </citation>
    <scope>NUCLEOTIDE SEQUENCE [LARGE SCALE GENOMIC DNA]</scope>
</reference>
<gene>
    <name evidence="1" type="ORF">MEUPH1_LOCUS13815</name>
</gene>
<dbReference type="Proteomes" id="UP001160148">
    <property type="component" value="Unassembled WGS sequence"/>
</dbReference>
<evidence type="ECO:0000313" key="1">
    <source>
        <dbReference type="EMBL" id="CAI6358283.1"/>
    </source>
</evidence>
<comment type="caution">
    <text evidence="1">The sequence shown here is derived from an EMBL/GenBank/DDBJ whole genome shotgun (WGS) entry which is preliminary data.</text>
</comment>
<accession>A0AAV0WR42</accession>
<dbReference type="EMBL" id="CARXXK010000002">
    <property type="protein sequence ID" value="CAI6358283.1"/>
    <property type="molecule type" value="Genomic_DNA"/>
</dbReference>
<organism evidence="1 2">
    <name type="scientific">Macrosiphum euphorbiae</name>
    <name type="common">potato aphid</name>
    <dbReference type="NCBI Taxonomy" id="13131"/>
    <lineage>
        <taxon>Eukaryota</taxon>
        <taxon>Metazoa</taxon>
        <taxon>Ecdysozoa</taxon>
        <taxon>Arthropoda</taxon>
        <taxon>Hexapoda</taxon>
        <taxon>Insecta</taxon>
        <taxon>Pterygota</taxon>
        <taxon>Neoptera</taxon>
        <taxon>Paraneoptera</taxon>
        <taxon>Hemiptera</taxon>
        <taxon>Sternorrhyncha</taxon>
        <taxon>Aphidomorpha</taxon>
        <taxon>Aphidoidea</taxon>
        <taxon>Aphididae</taxon>
        <taxon>Macrosiphini</taxon>
        <taxon>Macrosiphum</taxon>
    </lineage>
</organism>
<keyword evidence="2" id="KW-1185">Reference proteome</keyword>
<dbReference type="AlphaFoldDB" id="A0AAV0WR42"/>
<evidence type="ECO:0000313" key="2">
    <source>
        <dbReference type="Proteomes" id="UP001160148"/>
    </source>
</evidence>
<proteinExistence type="predicted"/>
<name>A0AAV0WR42_9HEMI</name>
<protein>
    <submittedName>
        <fullName evidence="1">Uncharacterized protein</fullName>
    </submittedName>
</protein>